<keyword evidence="1" id="KW-0812">Transmembrane</keyword>
<keyword evidence="1" id="KW-0472">Membrane</keyword>
<dbReference type="Gene3D" id="3.50.70.20">
    <property type="entry name" value="Cytochrome P460"/>
    <property type="match status" value="1"/>
</dbReference>
<dbReference type="EMBL" id="CP098747">
    <property type="protein sequence ID" value="USG61971.1"/>
    <property type="molecule type" value="Genomic_DNA"/>
</dbReference>
<proteinExistence type="predicted"/>
<evidence type="ECO:0000259" key="2">
    <source>
        <dbReference type="Pfam" id="PF16694"/>
    </source>
</evidence>
<evidence type="ECO:0000313" key="3">
    <source>
        <dbReference type="EMBL" id="USG61971.1"/>
    </source>
</evidence>
<evidence type="ECO:0000256" key="1">
    <source>
        <dbReference type="SAM" id="Phobius"/>
    </source>
</evidence>
<feature type="transmembrane region" description="Helical" evidence="1">
    <location>
        <begin position="6"/>
        <end position="27"/>
    </location>
</feature>
<accession>A0ABY4W454</accession>
<dbReference type="CDD" id="cd20751">
    <property type="entry name" value="cyt_P460_Ne-like"/>
    <property type="match status" value="1"/>
</dbReference>
<sequence length="196" mass="21558">MIKNTIPIFGKTLMAVLAGVLVMIFIVEKASAEGRIEGPKYDADGQLLRADGWRQWIFIGAPLTPNSLNDGKAAFPEFHNVYIEPKAFAHFVETGQFPNGTMIAKELVSVGETEAVSGTGFFQGDFQGLEFAVKDTERFPDEPGGWTYYSFGHALPYEKQAKAFPTVSCAACHQAAASFDMVFMQYYPVLRAAKPK</sequence>
<feature type="domain" description="Cytochrome P460" evidence="2">
    <location>
        <begin position="51"/>
        <end position="183"/>
    </location>
</feature>
<dbReference type="Pfam" id="PF16694">
    <property type="entry name" value="Cytochrome_P460"/>
    <property type="match status" value="1"/>
</dbReference>
<keyword evidence="1" id="KW-1133">Transmembrane helix</keyword>
<evidence type="ECO:0000313" key="4">
    <source>
        <dbReference type="Proteomes" id="UP001056291"/>
    </source>
</evidence>
<organism evidence="3 4">
    <name type="scientific">Sneathiella marina</name>
    <dbReference type="NCBI Taxonomy" id="2950108"/>
    <lineage>
        <taxon>Bacteria</taxon>
        <taxon>Pseudomonadati</taxon>
        <taxon>Pseudomonadota</taxon>
        <taxon>Alphaproteobacteria</taxon>
        <taxon>Sneathiellales</taxon>
        <taxon>Sneathiellaceae</taxon>
        <taxon>Sneathiella</taxon>
    </lineage>
</organism>
<dbReference type="InterPro" id="IPR038142">
    <property type="entry name" value="Cytochrome_P460_sp"/>
</dbReference>
<name>A0ABY4W454_9PROT</name>
<dbReference type="RefSeq" id="WP_251935445.1">
    <property type="nucleotide sequence ID" value="NZ_CP098747.1"/>
</dbReference>
<protein>
    <submittedName>
        <fullName evidence="3">Cytochrome P460 family protein</fullName>
    </submittedName>
</protein>
<keyword evidence="4" id="KW-1185">Reference proteome</keyword>
<reference evidence="3" key="1">
    <citation type="submission" date="2022-06" db="EMBL/GenBank/DDBJ databases">
        <title>Sneathiella actinostolidae sp. nov., isolated from a sea anemonein the Western Pacific Ocean.</title>
        <authorList>
            <person name="Wei M.J."/>
        </authorList>
    </citation>
    <scope>NUCLEOTIDE SEQUENCE</scope>
    <source>
        <strain evidence="3">PHK-P5</strain>
    </source>
</reference>
<dbReference type="Proteomes" id="UP001056291">
    <property type="component" value="Chromosome"/>
</dbReference>
<gene>
    <name evidence="3" type="ORF">NBZ79_03155</name>
</gene>
<dbReference type="InterPro" id="IPR032033">
    <property type="entry name" value="Cytochrome_P460"/>
</dbReference>